<protein>
    <recommendedName>
        <fullName evidence="6">HTH tetR-type domain-containing protein</fullName>
    </recommendedName>
</protein>
<accession>A0ABR7MDV3</accession>
<dbReference type="Gene3D" id="1.10.357.10">
    <property type="entry name" value="Tetracycline Repressor, domain 2"/>
    <property type="match status" value="1"/>
</dbReference>
<feature type="domain" description="HTH tetR-type" evidence="6">
    <location>
        <begin position="1"/>
        <end position="59"/>
    </location>
</feature>
<dbReference type="EMBL" id="MBUA01000029">
    <property type="protein sequence ID" value="MBC6492699.1"/>
    <property type="molecule type" value="Genomic_DNA"/>
</dbReference>
<dbReference type="PANTHER" id="PTHR30055:SF175">
    <property type="entry name" value="HTH-TYPE TRANSCRIPTIONAL REPRESSOR KSTR2"/>
    <property type="match status" value="1"/>
</dbReference>
<dbReference type="PRINTS" id="PR00455">
    <property type="entry name" value="HTHTETR"/>
</dbReference>
<keyword evidence="1" id="KW-0678">Repressor</keyword>
<evidence type="ECO:0000313" key="7">
    <source>
        <dbReference type="EMBL" id="MBC6492699.1"/>
    </source>
</evidence>
<keyword evidence="2" id="KW-0805">Transcription regulation</keyword>
<evidence type="ECO:0000259" key="6">
    <source>
        <dbReference type="PROSITE" id="PS50977"/>
    </source>
</evidence>
<dbReference type="InterPro" id="IPR001647">
    <property type="entry name" value="HTH_TetR"/>
</dbReference>
<dbReference type="SUPFAM" id="SSF46689">
    <property type="entry name" value="Homeodomain-like"/>
    <property type="match status" value="1"/>
</dbReference>
<evidence type="ECO:0000256" key="5">
    <source>
        <dbReference type="PROSITE-ProRule" id="PRU00335"/>
    </source>
</evidence>
<keyword evidence="8" id="KW-1185">Reference proteome</keyword>
<evidence type="ECO:0000313" key="8">
    <source>
        <dbReference type="Proteomes" id="UP000765802"/>
    </source>
</evidence>
<keyword evidence="4" id="KW-0804">Transcription</keyword>
<dbReference type="PANTHER" id="PTHR30055">
    <property type="entry name" value="HTH-TYPE TRANSCRIPTIONAL REGULATOR RUTR"/>
    <property type="match status" value="1"/>
</dbReference>
<sequence>MEQTILATSCKMFSRLGIQQLRMEDLAGHLGISKKTLYRFFPSRMELIERVEAEMSTELRQQLLAVRDETGDTLEQITGYVSTLTSTFKKWSPQFFSDLQKHFPEQWNRFHINIGQLVLELLRTNLEKGIAEGVYRGNIHPALLVTLWQQHFYNDYRYCQQLVTDYSKDEVFRQGYYLFLYGIVDRSSVPRLETLLNRITEESENNKTTLQIDPGADLNQVFI</sequence>
<gene>
    <name evidence="7" type="ORF">BC349_16705</name>
</gene>
<comment type="caution">
    <text evidence="7">The sequence shown here is derived from an EMBL/GenBank/DDBJ whole genome shotgun (WGS) entry which is preliminary data.</text>
</comment>
<evidence type="ECO:0000256" key="2">
    <source>
        <dbReference type="ARBA" id="ARBA00023015"/>
    </source>
</evidence>
<organism evidence="7 8">
    <name type="scientific">Flavihumibacter stibioxidans</name>
    <dbReference type="NCBI Taxonomy" id="1834163"/>
    <lineage>
        <taxon>Bacteria</taxon>
        <taxon>Pseudomonadati</taxon>
        <taxon>Bacteroidota</taxon>
        <taxon>Chitinophagia</taxon>
        <taxon>Chitinophagales</taxon>
        <taxon>Chitinophagaceae</taxon>
        <taxon>Flavihumibacter</taxon>
    </lineage>
</organism>
<evidence type="ECO:0000256" key="1">
    <source>
        <dbReference type="ARBA" id="ARBA00022491"/>
    </source>
</evidence>
<evidence type="ECO:0000256" key="4">
    <source>
        <dbReference type="ARBA" id="ARBA00023163"/>
    </source>
</evidence>
<proteinExistence type="predicted"/>
<reference evidence="7 8" key="1">
    <citation type="submission" date="2016-07" db="EMBL/GenBank/DDBJ databases">
        <title>Genome analysis of Flavihumibacter stibioxidans YS-17.</title>
        <authorList>
            <person name="Shi K."/>
            <person name="Han Y."/>
            <person name="Wang G."/>
        </authorList>
    </citation>
    <scope>NUCLEOTIDE SEQUENCE [LARGE SCALE GENOMIC DNA]</scope>
    <source>
        <strain evidence="7 8">YS-17</strain>
    </source>
</reference>
<name>A0ABR7MDV3_9BACT</name>
<dbReference type="Proteomes" id="UP000765802">
    <property type="component" value="Unassembled WGS sequence"/>
</dbReference>
<dbReference type="InterPro" id="IPR050109">
    <property type="entry name" value="HTH-type_TetR-like_transc_reg"/>
</dbReference>
<dbReference type="Pfam" id="PF00440">
    <property type="entry name" value="TetR_N"/>
    <property type="match status" value="1"/>
</dbReference>
<dbReference type="PROSITE" id="PS50977">
    <property type="entry name" value="HTH_TETR_2"/>
    <property type="match status" value="1"/>
</dbReference>
<dbReference type="InterPro" id="IPR009057">
    <property type="entry name" value="Homeodomain-like_sf"/>
</dbReference>
<evidence type="ECO:0000256" key="3">
    <source>
        <dbReference type="ARBA" id="ARBA00023125"/>
    </source>
</evidence>
<keyword evidence="3 5" id="KW-0238">DNA-binding</keyword>
<feature type="DNA-binding region" description="H-T-H motif" evidence="5">
    <location>
        <begin position="22"/>
        <end position="41"/>
    </location>
</feature>
<dbReference type="RefSeq" id="WP_187258020.1">
    <property type="nucleotide sequence ID" value="NZ_JBHULF010000019.1"/>
</dbReference>